<feature type="binding site" evidence="15">
    <location>
        <position position="125"/>
    </location>
    <ligand>
        <name>S-adenosyl-L-methionine</name>
        <dbReference type="ChEBI" id="CHEBI:59789"/>
        <label>1</label>
    </ligand>
</feature>
<evidence type="ECO:0000256" key="15">
    <source>
        <dbReference type="PIRSR" id="PIRSR000167-1"/>
    </source>
</evidence>
<keyword evidence="19" id="KW-1185">Reference proteome</keyword>
<keyword evidence="6 14" id="KW-0963">Cytoplasm</keyword>
<dbReference type="PIRSF" id="PIRSF000167">
    <property type="entry name" value="HemN"/>
    <property type="match status" value="1"/>
</dbReference>
<dbReference type="EMBL" id="SNWH01000006">
    <property type="protein sequence ID" value="TDO09814.1"/>
    <property type="molecule type" value="Genomic_DNA"/>
</dbReference>
<accession>A0A4R6HMJ4</accession>
<dbReference type="SUPFAM" id="SSF102114">
    <property type="entry name" value="Radical SAM enzymes"/>
    <property type="match status" value="1"/>
</dbReference>
<evidence type="ECO:0000256" key="12">
    <source>
        <dbReference type="ARBA" id="ARBA00023244"/>
    </source>
</evidence>
<feature type="binding site" evidence="15">
    <location>
        <position position="199"/>
    </location>
    <ligand>
        <name>S-adenosyl-L-methionine</name>
        <dbReference type="ChEBI" id="CHEBI:59789"/>
        <label>2</label>
    </ligand>
</feature>
<dbReference type="OrthoDB" id="9808022at2"/>
<evidence type="ECO:0000256" key="11">
    <source>
        <dbReference type="ARBA" id="ARBA00023014"/>
    </source>
</evidence>
<gene>
    <name evidence="18" type="ORF">DFO68_10662</name>
</gene>
<dbReference type="Gene3D" id="3.20.20.70">
    <property type="entry name" value="Aldolase class I"/>
    <property type="match status" value="1"/>
</dbReference>
<keyword evidence="5 14" id="KW-0004">4Fe-4S</keyword>
<comment type="similarity">
    <text evidence="3 14">Belongs to the anaerobic coproporphyrinogen-III oxidase family.</text>
</comment>
<comment type="cofactor">
    <cofactor evidence="14 16">
        <name>[4Fe-4S] cluster</name>
        <dbReference type="ChEBI" id="CHEBI:49883"/>
    </cofactor>
    <text evidence="14 16">Binds 1 [4Fe-4S] cluster. The cluster is coordinated with 3 cysteines and an exchangeable S-adenosyl-L-methionine.</text>
</comment>
<evidence type="ECO:0000256" key="1">
    <source>
        <dbReference type="ARBA" id="ARBA00004496"/>
    </source>
</evidence>
<dbReference type="UniPathway" id="UPA00251">
    <property type="reaction ID" value="UER00323"/>
</dbReference>
<dbReference type="InterPro" id="IPR034505">
    <property type="entry name" value="Coproporphyrinogen-III_oxidase"/>
</dbReference>
<feature type="binding site" evidence="16">
    <location>
        <position position="74"/>
    </location>
    <ligand>
        <name>[4Fe-4S] cluster</name>
        <dbReference type="ChEBI" id="CHEBI:49883"/>
        <note>4Fe-4S-S-AdoMet</note>
    </ligand>
</feature>
<dbReference type="Proteomes" id="UP000295150">
    <property type="component" value="Unassembled WGS sequence"/>
</dbReference>
<dbReference type="InterPro" id="IPR010723">
    <property type="entry name" value="HemN_C"/>
</dbReference>
<keyword evidence="11 14" id="KW-0411">Iron-sulfur</keyword>
<feature type="binding site" evidence="15">
    <location>
        <position position="68"/>
    </location>
    <ligand>
        <name>S-adenosyl-L-methionine</name>
        <dbReference type="ChEBI" id="CHEBI:59789"/>
        <label>1</label>
    </ligand>
</feature>
<comment type="caution">
    <text evidence="18">The sequence shown here is derived from an EMBL/GenBank/DDBJ whole genome shotgun (WGS) entry which is preliminary data.</text>
</comment>
<evidence type="ECO:0000256" key="6">
    <source>
        <dbReference type="ARBA" id="ARBA00022490"/>
    </source>
</evidence>
<evidence type="ECO:0000256" key="16">
    <source>
        <dbReference type="PIRSR" id="PIRSR000167-2"/>
    </source>
</evidence>
<keyword evidence="7 14" id="KW-0949">S-adenosyl-L-methionine</keyword>
<dbReference type="AlphaFoldDB" id="A0A4R6HMJ4"/>
<comment type="subcellular location">
    <subcellularLocation>
        <location evidence="1 14">Cytoplasm</location>
    </subcellularLocation>
</comment>
<evidence type="ECO:0000259" key="17">
    <source>
        <dbReference type="PROSITE" id="PS51918"/>
    </source>
</evidence>
<dbReference type="SMART" id="SM00729">
    <property type="entry name" value="Elp3"/>
    <property type="match status" value="1"/>
</dbReference>
<dbReference type="InterPro" id="IPR007197">
    <property type="entry name" value="rSAM"/>
</dbReference>
<dbReference type="RefSeq" id="WP_133482880.1">
    <property type="nucleotide sequence ID" value="NZ_SNWH01000006.1"/>
</dbReference>
<dbReference type="GO" id="GO:0051539">
    <property type="term" value="F:4 iron, 4 sulfur cluster binding"/>
    <property type="evidence" value="ECO:0007669"/>
    <property type="project" value="UniProtKB-KW"/>
</dbReference>
<organism evidence="18 19">
    <name type="scientific">Halomonas ventosae</name>
    <dbReference type="NCBI Taxonomy" id="229007"/>
    <lineage>
        <taxon>Bacteria</taxon>
        <taxon>Pseudomonadati</taxon>
        <taxon>Pseudomonadota</taxon>
        <taxon>Gammaproteobacteria</taxon>
        <taxon>Oceanospirillales</taxon>
        <taxon>Halomonadaceae</taxon>
        <taxon>Halomonas</taxon>
    </lineage>
</organism>
<dbReference type="PROSITE" id="PS51918">
    <property type="entry name" value="RADICAL_SAM"/>
    <property type="match status" value="1"/>
</dbReference>
<dbReference type="GO" id="GO:0006782">
    <property type="term" value="P:protoporphyrinogen IX biosynthetic process"/>
    <property type="evidence" value="ECO:0007669"/>
    <property type="project" value="UniProtKB-UniPathway"/>
</dbReference>
<evidence type="ECO:0000256" key="9">
    <source>
        <dbReference type="ARBA" id="ARBA00023002"/>
    </source>
</evidence>
<dbReference type="InterPro" id="IPR058240">
    <property type="entry name" value="rSAM_sf"/>
</dbReference>
<evidence type="ECO:0000256" key="4">
    <source>
        <dbReference type="ARBA" id="ARBA00011245"/>
    </source>
</evidence>
<dbReference type="Pfam" id="PF04055">
    <property type="entry name" value="Radical_SAM"/>
    <property type="match status" value="1"/>
</dbReference>
<evidence type="ECO:0000256" key="7">
    <source>
        <dbReference type="ARBA" id="ARBA00022691"/>
    </source>
</evidence>
<evidence type="ECO:0000256" key="3">
    <source>
        <dbReference type="ARBA" id="ARBA00005493"/>
    </source>
</evidence>
<feature type="binding site" evidence="15">
    <location>
        <begin position="126"/>
        <end position="127"/>
    </location>
    <ligand>
        <name>S-adenosyl-L-methionine</name>
        <dbReference type="ChEBI" id="CHEBI:59789"/>
        <label>2</label>
    </ligand>
</feature>
<dbReference type="SFLD" id="SFLDS00029">
    <property type="entry name" value="Radical_SAM"/>
    <property type="match status" value="1"/>
</dbReference>
<dbReference type="EC" id="1.3.98.3" evidence="14"/>
<proteinExistence type="inferred from homology"/>
<evidence type="ECO:0000313" key="18">
    <source>
        <dbReference type="EMBL" id="TDO09814.1"/>
    </source>
</evidence>
<dbReference type="Pfam" id="PF06969">
    <property type="entry name" value="HemN_C"/>
    <property type="match status" value="1"/>
</dbReference>
<keyword evidence="9 14" id="KW-0560">Oxidoreductase</keyword>
<keyword evidence="8 14" id="KW-0479">Metal-binding</keyword>
<comment type="subunit">
    <text evidence="4">Monomer.</text>
</comment>
<dbReference type="PANTHER" id="PTHR13932:SF6">
    <property type="entry name" value="OXYGEN-INDEPENDENT COPROPORPHYRINOGEN III OXIDASE"/>
    <property type="match status" value="1"/>
</dbReference>
<comment type="catalytic activity">
    <reaction evidence="13 14">
        <text>coproporphyrinogen III + 2 S-adenosyl-L-methionine = protoporphyrinogen IX + 2 5'-deoxyadenosine + 2 L-methionine + 2 CO2</text>
        <dbReference type="Rhea" id="RHEA:15425"/>
        <dbReference type="ChEBI" id="CHEBI:16526"/>
        <dbReference type="ChEBI" id="CHEBI:17319"/>
        <dbReference type="ChEBI" id="CHEBI:57307"/>
        <dbReference type="ChEBI" id="CHEBI:57309"/>
        <dbReference type="ChEBI" id="CHEBI:57844"/>
        <dbReference type="ChEBI" id="CHEBI:59789"/>
        <dbReference type="EC" id="1.3.98.3"/>
    </reaction>
</comment>
<evidence type="ECO:0000313" key="19">
    <source>
        <dbReference type="Proteomes" id="UP000295150"/>
    </source>
</evidence>
<dbReference type="InterPro" id="IPR006638">
    <property type="entry name" value="Elp3/MiaA/NifB-like_rSAM"/>
</dbReference>
<dbReference type="InterPro" id="IPR004558">
    <property type="entry name" value="Coprogen_oxidase_HemN"/>
</dbReference>
<evidence type="ECO:0000256" key="5">
    <source>
        <dbReference type="ARBA" id="ARBA00022485"/>
    </source>
</evidence>
<evidence type="ECO:0000256" key="13">
    <source>
        <dbReference type="ARBA" id="ARBA00048321"/>
    </source>
</evidence>
<dbReference type="PANTHER" id="PTHR13932">
    <property type="entry name" value="COPROPORPHYRINIGEN III OXIDASE"/>
    <property type="match status" value="1"/>
</dbReference>
<dbReference type="GO" id="GO:0046872">
    <property type="term" value="F:metal ion binding"/>
    <property type="evidence" value="ECO:0007669"/>
    <property type="project" value="UniProtKB-KW"/>
</dbReference>
<comment type="pathway">
    <text evidence="2 14">Porphyrin-containing compound metabolism; protoporphyrin-IX biosynthesis; protoporphyrinogen-IX from coproporphyrinogen-III (AdoMet route): step 1/1.</text>
</comment>
<evidence type="ECO:0000256" key="10">
    <source>
        <dbReference type="ARBA" id="ARBA00023004"/>
    </source>
</evidence>
<reference evidence="18 19" key="1">
    <citation type="submission" date="2019-03" db="EMBL/GenBank/DDBJ databases">
        <title>Freshwater and sediment microbial communities from various areas in North America, analyzing microbe dynamics in response to fracking.</title>
        <authorList>
            <person name="Lamendella R."/>
        </authorList>
    </citation>
    <scope>NUCLEOTIDE SEQUENCE [LARGE SCALE GENOMIC DNA]</scope>
    <source>
        <strain evidence="18 19">1_TX</strain>
    </source>
</reference>
<keyword evidence="10 14" id="KW-0408">Iron</keyword>
<dbReference type="Gene3D" id="1.10.10.920">
    <property type="match status" value="1"/>
</dbReference>
<feature type="domain" description="Radical SAM core" evidence="17">
    <location>
        <begin position="59"/>
        <end position="285"/>
    </location>
</feature>
<dbReference type="GO" id="GO:0004109">
    <property type="term" value="F:coproporphyrinogen oxidase activity"/>
    <property type="evidence" value="ECO:0007669"/>
    <property type="project" value="InterPro"/>
</dbReference>
<dbReference type="CDD" id="cd01335">
    <property type="entry name" value="Radical_SAM"/>
    <property type="match status" value="1"/>
</dbReference>
<dbReference type="SFLD" id="SFLDG01065">
    <property type="entry name" value="anaerobic_coproporphyrinogen-I"/>
    <property type="match status" value="1"/>
</dbReference>
<sequence>MTARAVVDDRSRGTALTLDKAVLRHLGAGGPRFTGYPTSEHFTADFSEADLTAALARSNASEHALSIYVHLPFCRHSCHHCARPSLTTQDTRRSESYLSRLDREMLLTSRHLDSTREVSRLHWGGGTPSFLTLNQMSDLVDRIDARFGLSNSHHRDYSIKVDPRDADVFTLRHLQALGFNRLSLSVLDLDVRVQHAINRYQPRVLTEQLIDEAHRLGFRSLGLELMHGLPGQTRESLAETLEQVLAMAPARLSLLPYSHRPAHFPPQRRIRAEELPSPDEQLAILDTALAMLADAGYVHIGMELFARGDDPLAKAQVQGQLSRGLAGYSALPSGDQLGLGVGALSRIGGIAARNPLALSDYAARLDAGHLPVAQGLVLSDDDHLRAYAIERLMCDMSLDLSLLDEEFGGDADRRHLAVALARLAPAERDGLLRRGDQYLKVTPVGRLLVHHLAEAFDARAGG</sequence>
<feature type="binding site" evidence="16">
    <location>
        <position position="78"/>
    </location>
    <ligand>
        <name>[4Fe-4S] cluster</name>
        <dbReference type="ChEBI" id="CHEBI:49883"/>
        <note>4Fe-4S-S-AdoMet</note>
    </ligand>
</feature>
<protein>
    <recommendedName>
        <fullName evidence="14">Coproporphyrinogen-III oxidase</fullName>
        <ecNumber evidence="14">1.3.98.3</ecNumber>
    </recommendedName>
</protein>
<dbReference type="NCBIfam" id="TIGR00538">
    <property type="entry name" value="hemN"/>
    <property type="match status" value="1"/>
</dbReference>
<dbReference type="GO" id="GO:0005737">
    <property type="term" value="C:cytoplasm"/>
    <property type="evidence" value="ECO:0007669"/>
    <property type="project" value="UniProtKB-SubCell"/>
</dbReference>
<evidence type="ECO:0000256" key="14">
    <source>
        <dbReference type="PIRNR" id="PIRNR000167"/>
    </source>
</evidence>
<dbReference type="InterPro" id="IPR013785">
    <property type="entry name" value="Aldolase_TIM"/>
</dbReference>
<keyword evidence="12 14" id="KW-0627">Porphyrin biosynthesis</keyword>
<evidence type="ECO:0000256" key="8">
    <source>
        <dbReference type="ARBA" id="ARBA00022723"/>
    </source>
</evidence>
<name>A0A4R6HMJ4_9GAMM</name>
<dbReference type="GO" id="GO:0051989">
    <property type="term" value="F:coproporphyrinogen dehydrogenase activity"/>
    <property type="evidence" value="ECO:0007669"/>
    <property type="project" value="UniProtKB-EC"/>
</dbReference>
<feature type="binding site" evidence="16">
    <location>
        <position position="81"/>
    </location>
    <ligand>
        <name>[4Fe-4S] cluster</name>
        <dbReference type="ChEBI" id="CHEBI:49883"/>
        <note>4Fe-4S-S-AdoMet</note>
    </ligand>
</feature>
<evidence type="ECO:0000256" key="2">
    <source>
        <dbReference type="ARBA" id="ARBA00004785"/>
    </source>
</evidence>